<proteinExistence type="predicted"/>
<evidence type="ECO:0000313" key="3">
    <source>
        <dbReference type="EMBL" id="NRV10749.1"/>
    </source>
</evidence>
<dbReference type="Gene3D" id="2.30.110.10">
    <property type="entry name" value="Electron Transport, Fmn-binding Protein, Chain A"/>
    <property type="match status" value="1"/>
</dbReference>
<dbReference type="PANTHER" id="PTHR43567:SF1">
    <property type="entry name" value="FLAVOREDOXIN"/>
    <property type="match status" value="1"/>
</dbReference>
<dbReference type="AlphaFoldDB" id="A0A9Q5CYB5"/>
<gene>
    <name evidence="3" type="ORF">DFH45_003712</name>
</gene>
<dbReference type="InterPro" id="IPR052174">
    <property type="entry name" value="Flavoredoxin"/>
</dbReference>
<dbReference type="InterPro" id="IPR012349">
    <property type="entry name" value="Split_barrel_FMN-bd"/>
</dbReference>
<protein>
    <submittedName>
        <fullName evidence="3">Flavin reductase (DIM6/NTAB) family NADH-FMN oxidoreductase RutF</fullName>
    </submittedName>
</protein>
<comment type="caution">
    <text evidence="3">The sequence shown here is derived from an EMBL/GenBank/DDBJ whole genome shotgun (WGS) entry which is preliminary data.</text>
</comment>
<dbReference type="PANTHER" id="PTHR43567">
    <property type="entry name" value="FLAVOREDOXIN-RELATED-RELATED"/>
    <property type="match status" value="1"/>
</dbReference>
<organism evidence="3 4">
    <name type="scientific">Clostridium beijerinckii</name>
    <name type="common">Clostridium MP</name>
    <dbReference type="NCBI Taxonomy" id="1520"/>
    <lineage>
        <taxon>Bacteria</taxon>
        <taxon>Bacillati</taxon>
        <taxon>Bacillota</taxon>
        <taxon>Clostridia</taxon>
        <taxon>Eubacteriales</taxon>
        <taxon>Clostridiaceae</taxon>
        <taxon>Clostridium</taxon>
    </lineage>
</organism>
<evidence type="ECO:0000256" key="1">
    <source>
        <dbReference type="ARBA" id="ARBA00001917"/>
    </source>
</evidence>
<evidence type="ECO:0000256" key="2">
    <source>
        <dbReference type="ARBA" id="ARBA00022630"/>
    </source>
</evidence>
<dbReference type="SUPFAM" id="SSF50475">
    <property type="entry name" value="FMN-binding split barrel"/>
    <property type="match status" value="1"/>
</dbReference>
<reference evidence="3" key="1">
    <citation type="submission" date="2020-05" db="EMBL/GenBank/DDBJ databases">
        <title>Genomic insights into acetone-butanol-ethanol (ABE) fermentation by sequencing solventogenic clostridia strains.</title>
        <authorList>
            <person name="Brown S."/>
        </authorList>
    </citation>
    <scope>NUCLEOTIDE SEQUENCE</scope>
    <source>
        <strain evidence="3">DJ126</strain>
    </source>
</reference>
<accession>A0A9Q5CYB5</accession>
<keyword evidence="2" id="KW-0285">Flavoprotein</keyword>
<sequence>MIKECSINYLCQVIQTIPIFDFTMFLGEIVATYAEEECLENGRPNALKVKPTILMDTGYFDLNNRVRSIFKSCEGNR</sequence>
<dbReference type="EMBL" id="JABSXK010000001">
    <property type="protein sequence ID" value="NRV10749.1"/>
    <property type="molecule type" value="Genomic_DNA"/>
</dbReference>
<comment type="cofactor">
    <cofactor evidence="1">
        <name>FMN</name>
        <dbReference type="ChEBI" id="CHEBI:58210"/>
    </cofactor>
</comment>
<name>A0A9Q5CYB5_CLOBE</name>
<dbReference type="Proteomes" id="UP000821656">
    <property type="component" value="Unassembled WGS sequence"/>
</dbReference>
<evidence type="ECO:0000313" key="4">
    <source>
        <dbReference type="Proteomes" id="UP000821656"/>
    </source>
</evidence>